<keyword evidence="8" id="KW-0539">Nucleus</keyword>
<dbReference type="InterPro" id="IPR055079">
    <property type="entry name" value="POP1_C"/>
</dbReference>
<dbReference type="InterPro" id="IPR002035">
    <property type="entry name" value="VWF_A"/>
</dbReference>
<evidence type="ECO:0000256" key="6">
    <source>
        <dbReference type="ARBA" id="ARBA00022737"/>
    </source>
</evidence>
<dbReference type="Pfam" id="PF08170">
    <property type="entry name" value="POPLD"/>
    <property type="match status" value="1"/>
</dbReference>
<keyword evidence="4" id="KW-0819">tRNA processing</keyword>
<feature type="region of interest" description="Disordered" evidence="9">
    <location>
        <begin position="380"/>
        <end position="436"/>
    </location>
</feature>
<dbReference type="Pfam" id="PF06978">
    <property type="entry name" value="POP1_N"/>
    <property type="match status" value="1"/>
</dbReference>
<feature type="region of interest" description="Disordered" evidence="9">
    <location>
        <begin position="466"/>
        <end position="614"/>
    </location>
</feature>
<keyword evidence="13" id="KW-1267">Proteomics identification</keyword>
<keyword evidence="6" id="KW-0677">Repeat</keyword>
<dbReference type="InterPro" id="IPR039182">
    <property type="entry name" value="Pop1"/>
</dbReference>
<gene>
    <name evidence="11" type="ORF">ROHU_035645</name>
</gene>
<dbReference type="PANTHER" id="PTHR22731:SF3">
    <property type="entry name" value="RIBONUCLEASES P_MRP PROTEIN SUBUNIT POP1"/>
    <property type="match status" value="1"/>
</dbReference>
<evidence type="ECO:0000313" key="12">
    <source>
        <dbReference type="Proteomes" id="UP000290572"/>
    </source>
</evidence>
<feature type="region of interest" description="Disordered" evidence="9">
    <location>
        <begin position="775"/>
        <end position="805"/>
    </location>
</feature>
<evidence type="ECO:0000256" key="4">
    <source>
        <dbReference type="ARBA" id="ARBA00022694"/>
    </source>
</evidence>
<keyword evidence="3" id="KW-0964">Secreted</keyword>
<feature type="compositionally biased region" description="Low complexity" evidence="9">
    <location>
        <begin position="499"/>
        <end position="522"/>
    </location>
</feature>
<dbReference type="PROSITE" id="PS50234">
    <property type="entry name" value="VWFA"/>
    <property type="match status" value="2"/>
</dbReference>
<dbReference type="EMBL" id="QBIY01013421">
    <property type="protein sequence ID" value="RXN05080.1"/>
    <property type="molecule type" value="Genomic_DNA"/>
</dbReference>
<dbReference type="Proteomes" id="UP000290572">
    <property type="component" value="Unassembled WGS sequence"/>
</dbReference>
<evidence type="ECO:0000256" key="9">
    <source>
        <dbReference type="SAM" id="MobiDB-lite"/>
    </source>
</evidence>
<dbReference type="PRINTS" id="PR00453">
    <property type="entry name" value="VWFADOMAIN"/>
</dbReference>
<keyword evidence="5" id="KW-0732">Signal</keyword>
<sequence length="1282" mass="138942">MDLVFVVDSSRSVRPDDYERVKTFIKDVLLFLNVGHNQTRVGLLQFGSVVQNEFFLNSYFEKQHLLRAVERMEHLASGTMTGLALQFMREEAFSLARGARPAHMQVPRVAMVVTDGRPQDSVEEEAARSRQDGIEVFAVGVGRVDMATLRAIGSEPYTEHVHLVANFSQIETLVSVFYSKLCAGLDCKRGSVDLMFVMNGSKHLGITSFDLLKQFISRMVSALPAGTRVGLLQYSTKVRSEFTLGQYSSASELQRAIAAVHYMGRGSVIGSALHYLIQNSFRNSSRTVQMVAIVLTDGRSQDSVGKWASKVKADGTKHSYAVGVGETAEEELNFIASEPQQKHAYYAEDFGKMEHIADKLKTQIHSCEVSHNGIVAEDSETVSDQMQLPVQSSPPDEVGPGPAETVEDVQAEASKAEQPTVSASDAPLEGRCPADVPAAPAEEQRDVLAALEPTDTTAAGTSLAVEPASDLTTAPEPEPAELTAAPDVPSDVSSEPTLEQADAAPEAAPVEPAAVQEPVPVELPSSVESTPAPETTPVEPDPNVESAPPAPPELAPVELSPVPDLTVSEPVTSAEPAPAEDPTVRPEPVAVEPSPAPEAAPEEPGQAQATEAAAIAQSVEENVTCADAPTPAAQAADAPKGAAGEENAADVAGRGTEGGQGSQACGWVRGHQPGGHSYSQDLPKHITASFFARARAAEVNAMLKAVGKPAGSCHIFNALPKHMRRRAMSHNTKRLPRRLREGAERLDVLSELQLVCQCFEAVSISEESCPAVEPYAGRKRKRDEDDAEQLSKRLLGNGTRPAGTAVRWHSSDTAITISDLTMEIVRYRLIGPLAHTVLTDTLRPASEEMEVTKPSNHSTDEVDTSVHQQQADIFQLLRGVGSTAELPAGCVLGLTVDDPRLTLPQKRGKSVPDLQQSAGSRCVFMQMNQELNRMRSELLVPGSRLSAAPQAGVPVLLVHQGGRVRGEERLHWGSGWDLMLPKGWGMAFWVPLVYRGVRVGGLHMSVKHSQFTGQPHFPHDYPDCPAGQRFQSEQEAELLEKFKRRPPSKRTNYIKHGCLAPFRCPWQQLTEEWEELVNLSPETTSDCGTGPSDFAVLRSLKALRQLSAWCRPSSRRNSFPLTRATAAALRQECGRSLVWVRLRLLGKGQPALHATVCVPTTSDLQLLLKDAHSSGPQEPRHKDHLKHLRRHTSGPEEPACAVRGVWPPPLPSVLSHCSRLTLGWVQQGDFSLAAGHGEALAFISVSGLLHMILQQPQEQRGVVLLRNPSSLQYRYARISIDI</sequence>
<keyword evidence="12" id="KW-1185">Reference proteome</keyword>
<dbReference type="FunFam" id="3.40.50.410:FF:000004">
    <property type="entry name" value="collagen alpha-6(VI) chain"/>
    <property type="match status" value="2"/>
</dbReference>
<dbReference type="GO" id="GO:0005576">
    <property type="term" value="C:extracellular region"/>
    <property type="evidence" value="ECO:0007669"/>
    <property type="project" value="UniProtKB-SubCell"/>
</dbReference>
<evidence type="ECO:0000256" key="5">
    <source>
        <dbReference type="ARBA" id="ARBA00022729"/>
    </source>
</evidence>
<evidence type="ECO:0000256" key="7">
    <source>
        <dbReference type="ARBA" id="ARBA00023180"/>
    </source>
</evidence>
<dbReference type="GO" id="GO:0000172">
    <property type="term" value="C:ribonuclease MRP complex"/>
    <property type="evidence" value="ECO:0007669"/>
    <property type="project" value="InterPro"/>
</dbReference>
<dbReference type="SUPFAM" id="SSF53300">
    <property type="entry name" value="vWA-like"/>
    <property type="match status" value="2"/>
</dbReference>
<dbReference type="STRING" id="84645.A0A498L9N6"/>
<dbReference type="Pfam" id="PF22770">
    <property type="entry name" value="POP1_C"/>
    <property type="match status" value="2"/>
</dbReference>
<feature type="compositionally biased region" description="Low complexity" evidence="9">
    <location>
        <begin position="471"/>
        <end position="486"/>
    </location>
</feature>
<evidence type="ECO:0000256" key="2">
    <source>
        <dbReference type="ARBA" id="ARBA00004613"/>
    </source>
</evidence>
<dbReference type="InterPro" id="IPR009723">
    <property type="entry name" value="Pop1_N"/>
</dbReference>
<comment type="subcellular location">
    <subcellularLocation>
        <location evidence="1">Nucleus</location>
    </subcellularLocation>
    <subcellularLocation>
        <location evidence="2">Secreted</location>
    </subcellularLocation>
</comment>
<feature type="domain" description="VWFA" evidence="10">
    <location>
        <begin position="193"/>
        <end position="360"/>
    </location>
</feature>
<dbReference type="InterPro" id="IPR036465">
    <property type="entry name" value="vWFA_dom_sf"/>
</dbReference>
<evidence type="ECO:0000256" key="1">
    <source>
        <dbReference type="ARBA" id="ARBA00004123"/>
    </source>
</evidence>
<evidence type="ECO:0000313" key="11">
    <source>
        <dbReference type="EMBL" id="RXN05080.1"/>
    </source>
</evidence>
<dbReference type="InterPro" id="IPR012590">
    <property type="entry name" value="POPLD_dom"/>
</dbReference>
<dbReference type="PANTHER" id="PTHR22731">
    <property type="entry name" value="RIBONUCLEASES P/MRP PROTEIN SUBUNIT POP1"/>
    <property type="match status" value="1"/>
</dbReference>
<protein>
    <submittedName>
        <fullName evidence="11">Ribonucleases P MRP subunit POP1</fullName>
    </submittedName>
</protein>
<name>A0A498L9N6_LABRO</name>
<evidence type="ECO:0000259" key="10">
    <source>
        <dbReference type="PROSITE" id="PS50234"/>
    </source>
</evidence>
<feature type="compositionally biased region" description="Polar residues" evidence="9">
    <location>
        <begin position="382"/>
        <end position="394"/>
    </location>
</feature>
<feature type="domain" description="VWFA" evidence="10">
    <location>
        <begin position="2"/>
        <end position="181"/>
    </location>
</feature>
<dbReference type="GO" id="GO:0005655">
    <property type="term" value="C:nucleolar ribonuclease P complex"/>
    <property type="evidence" value="ECO:0007669"/>
    <property type="project" value="InterPro"/>
</dbReference>
<feature type="compositionally biased region" description="Low complexity" evidence="9">
    <location>
        <begin position="630"/>
        <end position="644"/>
    </location>
</feature>
<feature type="compositionally biased region" description="Low complexity" evidence="9">
    <location>
        <begin position="586"/>
        <end position="614"/>
    </location>
</feature>
<comment type="caution">
    <text evidence="11">The sequence shown here is derived from an EMBL/GenBank/DDBJ whole genome shotgun (WGS) entry which is preliminary data.</text>
</comment>
<keyword evidence="7" id="KW-0325">Glycoprotein</keyword>
<evidence type="ECO:0007829" key="13">
    <source>
        <dbReference type="PeptideAtlas" id="A0A498L9N6"/>
    </source>
</evidence>
<feature type="region of interest" description="Disordered" evidence="9">
    <location>
        <begin position="630"/>
        <end position="680"/>
    </location>
</feature>
<evidence type="ECO:0000256" key="8">
    <source>
        <dbReference type="ARBA" id="ARBA00023242"/>
    </source>
</evidence>
<dbReference type="Pfam" id="PF00092">
    <property type="entry name" value="VWA"/>
    <property type="match status" value="2"/>
</dbReference>
<dbReference type="SMART" id="SM00327">
    <property type="entry name" value="VWA"/>
    <property type="match status" value="2"/>
</dbReference>
<organism evidence="11 12">
    <name type="scientific">Labeo rohita</name>
    <name type="common">Indian major carp</name>
    <name type="synonym">Cyprinus rohita</name>
    <dbReference type="NCBI Taxonomy" id="84645"/>
    <lineage>
        <taxon>Eukaryota</taxon>
        <taxon>Metazoa</taxon>
        <taxon>Chordata</taxon>
        <taxon>Craniata</taxon>
        <taxon>Vertebrata</taxon>
        <taxon>Euteleostomi</taxon>
        <taxon>Actinopterygii</taxon>
        <taxon>Neopterygii</taxon>
        <taxon>Teleostei</taxon>
        <taxon>Ostariophysi</taxon>
        <taxon>Cypriniformes</taxon>
        <taxon>Cyprinidae</taxon>
        <taxon>Labeoninae</taxon>
        <taxon>Labeonini</taxon>
        <taxon>Labeo</taxon>
    </lineage>
</organism>
<dbReference type="GO" id="GO:0001682">
    <property type="term" value="P:tRNA 5'-leader removal"/>
    <property type="evidence" value="ECO:0007669"/>
    <property type="project" value="InterPro"/>
</dbReference>
<accession>A0A498L9N6</accession>
<proteinExistence type="evidence at protein level"/>
<evidence type="ECO:0000256" key="3">
    <source>
        <dbReference type="ARBA" id="ARBA00022525"/>
    </source>
</evidence>
<reference evidence="11 12" key="1">
    <citation type="submission" date="2018-03" db="EMBL/GenBank/DDBJ databases">
        <title>Draft genome sequence of Rohu Carp (Labeo rohita).</title>
        <authorList>
            <person name="Das P."/>
            <person name="Kushwaha B."/>
            <person name="Joshi C.G."/>
            <person name="Kumar D."/>
            <person name="Nagpure N.S."/>
            <person name="Sahoo L."/>
            <person name="Das S.P."/>
            <person name="Bit A."/>
            <person name="Patnaik S."/>
            <person name="Meher P.K."/>
            <person name="Jayasankar P."/>
            <person name="Koringa P.G."/>
            <person name="Patel N.V."/>
            <person name="Hinsu A.T."/>
            <person name="Kumar R."/>
            <person name="Pandey M."/>
            <person name="Agarwal S."/>
            <person name="Srivastava S."/>
            <person name="Singh M."/>
            <person name="Iquebal M.A."/>
            <person name="Jaiswal S."/>
            <person name="Angadi U.B."/>
            <person name="Kumar N."/>
            <person name="Raza M."/>
            <person name="Shah T.M."/>
            <person name="Rai A."/>
            <person name="Jena J.K."/>
        </authorList>
    </citation>
    <scope>NUCLEOTIDE SEQUENCE [LARGE SCALE GENOMIC DNA]</scope>
    <source>
        <strain evidence="11">DASCIFA01</strain>
        <tissue evidence="11">Testis</tissue>
    </source>
</reference>
<dbReference type="Gene3D" id="3.40.50.410">
    <property type="entry name" value="von Willebrand factor, type A domain"/>
    <property type="match status" value="2"/>
</dbReference>